<keyword evidence="4" id="KW-1185">Reference proteome</keyword>
<evidence type="ECO:0000313" key="4">
    <source>
        <dbReference type="Proteomes" id="UP000029672"/>
    </source>
</evidence>
<dbReference type="eggNOG" id="COG1463">
    <property type="taxonomic scope" value="Bacteria"/>
</dbReference>
<evidence type="ECO:0000259" key="2">
    <source>
        <dbReference type="Pfam" id="PF02470"/>
    </source>
</evidence>
<gene>
    <name evidence="3" type="ORF">LO80_02970</name>
</gene>
<dbReference type="PANTHER" id="PTHR36698:SF3">
    <property type="entry name" value="ABC-TYPE TRANSPORT AUXILIARY LIPOPROTEIN COMPONENT DOMAIN-CONTAINING PROTEIN"/>
    <property type="match status" value="1"/>
</dbReference>
<dbReference type="STRING" id="1547445.LO80_02970"/>
<sequence length="241" mass="26963">MNENSIKNLIAGLFVIFMVFVMIFIGFFLSGGFKNQDTTEFVSNFKSISGLNVGSDVSYKGFNVGKVSDISINKHNPKLVSVYMKINSQIPIYKQTVATLQTIGITGQSKIELALDIGKNDIGLDLITKQKGKTPEIKSKPSQFESILNKVSGIADSLEKISNKFNKMMSPQNLDRFNEFTDSINILLYNLSNSSIYLNKTLMNFNETMSEGQETITRLNDVMKMVQYDPSIVVRGVEHKD</sequence>
<proteinExistence type="predicted"/>
<dbReference type="HOGENOM" id="CLU_013850_1_2_6"/>
<dbReference type="AlphaFoldDB" id="A0A097EN96"/>
<keyword evidence="1" id="KW-0812">Transmembrane</keyword>
<dbReference type="PANTHER" id="PTHR36698">
    <property type="entry name" value="BLL5892 PROTEIN"/>
    <property type="match status" value="1"/>
</dbReference>
<organism evidence="3 4">
    <name type="scientific">Candidatus Francisella endociliophora</name>
    <dbReference type="NCBI Taxonomy" id="653937"/>
    <lineage>
        <taxon>Bacteria</taxon>
        <taxon>Pseudomonadati</taxon>
        <taxon>Pseudomonadota</taxon>
        <taxon>Gammaproteobacteria</taxon>
        <taxon>Thiotrichales</taxon>
        <taxon>Francisellaceae</taxon>
        <taxon>Francisella</taxon>
    </lineage>
</organism>
<feature type="transmembrane region" description="Helical" evidence="1">
    <location>
        <begin position="9"/>
        <end position="29"/>
    </location>
</feature>
<name>A0A097EN96_9GAMM</name>
<dbReference type="Proteomes" id="UP000029672">
    <property type="component" value="Chromosome"/>
</dbReference>
<evidence type="ECO:0000313" key="3">
    <source>
        <dbReference type="EMBL" id="AIT09038.1"/>
    </source>
</evidence>
<dbReference type="EMBL" id="CP009574">
    <property type="protein sequence ID" value="AIT09038.1"/>
    <property type="molecule type" value="Genomic_DNA"/>
</dbReference>
<dbReference type="Pfam" id="PF02470">
    <property type="entry name" value="MlaD"/>
    <property type="match status" value="1"/>
</dbReference>
<keyword evidence="1" id="KW-1133">Transmembrane helix</keyword>
<feature type="domain" description="Mce/MlaD" evidence="2">
    <location>
        <begin position="38"/>
        <end position="113"/>
    </location>
</feature>
<accession>A0A097EN96</accession>
<evidence type="ECO:0000256" key="1">
    <source>
        <dbReference type="SAM" id="Phobius"/>
    </source>
</evidence>
<dbReference type="KEGG" id="frf:LO80_02970"/>
<protein>
    <submittedName>
        <fullName evidence="3">Mammalian cell entry protein</fullName>
    </submittedName>
</protein>
<keyword evidence="1" id="KW-0472">Membrane</keyword>
<dbReference type="OrthoDB" id="9806984at2"/>
<reference evidence="3 4" key="1">
    <citation type="submission" date="2014-10" db="EMBL/GenBank/DDBJ databases">
        <title>Whole genome sequence of Francisella endociliophora strain FSC1006, isolated from a laboratory culture of the marine ciliate Euplotes raikovi.</title>
        <authorList>
            <person name="Granberg M."/>
            <person name="Backman S."/>
            <person name="Lundmark E."/>
            <person name="Nilsson E."/>
            <person name="Karlsson E."/>
            <person name="Thelaus J."/>
            <person name="Ohrman C."/>
            <person name="Larkeryd A."/>
            <person name="Stenberg P."/>
        </authorList>
    </citation>
    <scope>NUCLEOTIDE SEQUENCE [LARGE SCALE GENOMIC DNA]</scope>
    <source>
        <strain evidence="3 4">FSC1006</strain>
    </source>
</reference>
<dbReference type="RefSeq" id="WP_040008401.1">
    <property type="nucleotide sequence ID" value="NZ_CP009574.1"/>
</dbReference>
<dbReference type="InterPro" id="IPR003399">
    <property type="entry name" value="Mce/MlaD"/>
</dbReference>